<dbReference type="Proteomes" id="UP000499080">
    <property type="component" value="Unassembled WGS sequence"/>
</dbReference>
<feature type="non-terminal residue" evidence="2">
    <location>
        <position position="1"/>
    </location>
</feature>
<dbReference type="EMBL" id="BGPR01059787">
    <property type="protein sequence ID" value="GBO35745.1"/>
    <property type="molecule type" value="Genomic_DNA"/>
</dbReference>
<keyword evidence="3" id="KW-1185">Reference proteome</keyword>
<organism evidence="2 3">
    <name type="scientific">Araneus ventricosus</name>
    <name type="common">Orbweaver spider</name>
    <name type="synonym">Epeira ventricosa</name>
    <dbReference type="NCBI Taxonomy" id="182803"/>
    <lineage>
        <taxon>Eukaryota</taxon>
        <taxon>Metazoa</taxon>
        <taxon>Ecdysozoa</taxon>
        <taxon>Arthropoda</taxon>
        <taxon>Chelicerata</taxon>
        <taxon>Arachnida</taxon>
        <taxon>Araneae</taxon>
        <taxon>Araneomorphae</taxon>
        <taxon>Entelegynae</taxon>
        <taxon>Araneoidea</taxon>
        <taxon>Araneidae</taxon>
        <taxon>Araneus</taxon>
    </lineage>
</organism>
<sequence length="76" mass="8370">KWSLRLQNELCTSKEGACQFFSSRAEATDRGRCRSRVSPSMAVLVFKSQKTYIEGAAALESLQVCPFLSSKARGHG</sequence>
<evidence type="ECO:0000313" key="1">
    <source>
        <dbReference type="EMBL" id="GBO35745.1"/>
    </source>
</evidence>
<reference evidence="2 3" key="1">
    <citation type="journal article" date="2019" name="Sci. Rep.">
        <title>Orb-weaving spider Araneus ventricosus genome elucidates the spidroin gene catalogue.</title>
        <authorList>
            <person name="Kono N."/>
            <person name="Nakamura H."/>
            <person name="Ohtoshi R."/>
            <person name="Moran D.A.P."/>
            <person name="Shinohara A."/>
            <person name="Yoshida Y."/>
            <person name="Fujiwara M."/>
            <person name="Mori M."/>
            <person name="Tomita M."/>
            <person name="Arakawa K."/>
        </authorList>
    </citation>
    <scope>NUCLEOTIDE SEQUENCE [LARGE SCALE GENOMIC DNA]</scope>
</reference>
<accession>A0A4Y2WHG7</accession>
<evidence type="ECO:0000313" key="3">
    <source>
        <dbReference type="Proteomes" id="UP000499080"/>
    </source>
</evidence>
<comment type="caution">
    <text evidence="2">The sequence shown here is derived from an EMBL/GenBank/DDBJ whole genome shotgun (WGS) entry which is preliminary data.</text>
</comment>
<dbReference type="AlphaFoldDB" id="A0A4Y2WHG7"/>
<name>A0A4Y2WHG7_ARAVE</name>
<gene>
    <name evidence="2" type="ORF">AVEN_174960_1</name>
    <name evidence="1" type="ORF">AVEN_233825_1</name>
</gene>
<protein>
    <submittedName>
        <fullName evidence="2">Uncharacterized protein</fullName>
    </submittedName>
</protein>
<proteinExistence type="predicted"/>
<evidence type="ECO:0000313" key="2">
    <source>
        <dbReference type="EMBL" id="GBO35800.1"/>
    </source>
</evidence>
<dbReference type="EMBL" id="BGPR01059838">
    <property type="protein sequence ID" value="GBO35800.1"/>
    <property type="molecule type" value="Genomic_DNA"/>
</dbReference>